<dbReference type="Proteomes" id="UP000199034">
    <property type="component" value="Unassembled WGS sequence"/>
</dbReference>
<dbReference type="RefSeq" id="WP_090859935.1">
    <property type="nucleotide sequence ID" value="NZ_FMZM01000011.1"/>
</dbReference>
<protein>
    <submittedName>
        <fullName evidence="1">Uncharacterized protein</fullName>
    </submittedName>
</protein>
<gene>
    <name evidence="1" type="ORF">SAMN05421872_111162</name>
</gene>
<proteinExistence type="predicted"/>
<dbReference type="STRING" id="1045774.SAMN05421872_111162"/>
<reference evidence="1 2" key="1">
    <citation type="submission" date="2016-10" db="EMBL/GenBank/DDBJ databases">
        <authorList>
            <person name="de Groot N.N."/>
        </authorList>
    </citation>
    <scope>NUCLEOTIDE SEQUENCE [LARGE SCALE GENOMIC DNA]</scope>
    <source>
        <strain evidence="1 2">CGMCC 4.6858</strain>
    </source>
</reference>
<accession>A0A1G6Y189</accession>
<organism evidence="1 2">
    <name type="scientific">Nocardioides lianchengensis</name>
    <dbReference type="NCBI Taxonomy" id="1045774"/>
    <lineage>
        <taxon>Bacteria</taxon>
        <taxon>Bacillati</taxon>
        <taxon>Actinomycetota</taxon>
        <taxon>Actinomycetes</taxon>
        <taxon>Propionibacteriales</taxon>
        <taxon>Nocardioidaceae</taxon>
        <taxon>Nocardioides</taxon>
    </lineage>
</organism>
<name>A0A1G6Y189_9ACTN</name>
<dbReference type="OrthoDB" id="3791064at2"/>
<sequence length="237" mass="23715">MSAMLVTGASALAHGVHYGLIVGGLVGISALLAPALVARLRPVPAPAYDEHAVRVADLRSRIATGTLATVAPGPRPVPVSPARGARSDLPVAVVASAAAAGVHAAVAPAHLAGGFATGGFFLLCATAQLAWSALVLRRSTAPLLVLGVVGNVVVLLIWLASRTVGVPGVHGVEPFGPWDLACAAWELLVVGACLTRLAGGPAEDRVAPWQTWSTSALVLLGGSAFALLVLTFSGASS</sequence>
<dbReference type="AlphaFoldDB" id="A0A1G6Y189"/>
<evidence type="ECO:0000313" key="2">
    <source>
        <dbReference type="Proteomes" id="UP000199034"/>
    </source>
</evidence>
<dbReference type="EMBL" id="FMZM01000011">
    <property type="protein sequence ID" value="SDD84041.1"/>
    <property type="molecule type" value="Genomic_DNA"/>
</dbReference>
<keyword evidence="2" id="KW-1185">Reference proteome</keyword>
<evidence type="ECO:0000313" key="1">
    <source>
        <dbReference type="EMBL" id="SDD84041.1"/>
    </source>
</evidence>